<dbReference type="InterPro" id="IPR010992">
    <property type="entry name" value="IHF-like_DNA-bd_dom_sf"/>
</dbReference>
<reference evidence="3" key="1">
    <citation type="journal article" date="2021" name="PeerJ">
        <title>Extensive microbial diversity within the chicken gut microbiome revealed by metagenomics and culture.</title>
        <authorList>
            <person name="Gilroy R."/>
            <person name="Ravi A."/>
            <person name="Getino M."/>
            <person name="Pursley I."/>
            <person name="Horton D.L."/>
            <person name="Alikhan N.F."/>
            <person name="Baker D."/>
            <person name="Gharbi K."/>
            <person name="Hall N."/>
            <person name="Watson M."/>
            <person name="Adriaenssens E.M."/>
            <person name="Foster-Nyarko E."/>
            <person name="Jarju S."/>
            <person name="Secka A."/>
            <person name="Antonio M."/>
            <person name="Oren A."/>
            <person name="Chaudhuri R.R."/>
            <person name="La Ragione R."/>
            <person name="Hildebrand F."/>
            <person name="Pallen M.J."/>
        </authorList>
    </citation>
    <scope>NUCLEOTIDE SEQUENCE</scope>
    <source>
        <strain evidence="3">4100</strain>
    </source>
</reference>
<accession>A0A921E8Y5</accession>
<dbReference type="Proteomes" id="UP000711407">
    <property type="component" value="Unassembled WGS sequence"/>
</dbReference>
<dbReference type="EMBL" id="DYXT01000028">
    <property type="protein sequence ID" value="HJE39122.1"/>
    <property type="molecule type" value="Genomic_DNA"/>
</dbReference>
<organism evidence="3 4">
    <name type="scientific">Candidatus Amulumruptor caecigallinarius</name>
    <dbReference type="NCBI Taxonomy" id="2109911"/>
    <lineage>
        <taxon>Bacteria</taxon>
        <taxon>Pseudomonadati</taxon>
        <taxon>Bacteroidota</taxon>
        <taxon>Bacteroidia</taxon>
        <taxon>Bacteroidales</taxon>
        <taxon>Muribaculaceae</taxon>
        <taxon>Candidatus Amulumruptor</taxon>
    </lineage>
</organism>
<comment type="similarity">
    <text evidence="1">Belongs to the bacterial histone-like protein family.</text>
</comment>
<dbReference type="AlphaFoldDB" id="A0A921E8Y5"/>
<dbReference type="Gene3D" id="4.10.520.10">
    <property type="entry name" value="IHF-like DNA-binding proteins"/>
    <property type="match status" value="1"/>
</dbReference>
<dbReference type="InterPro" id="IPR000119">
    <property type="entry name" value="Hist_DNA-bd"/>
</dbReference>
<evidence type="ECO:0000313" key="4">
    <source>
        <dbReference type="Proteomes" id="UP000711407"/>
    </source>
</evidence>
<evidence type="ECO:0000313" key="3">
    <source>
        <dbReference type="EMBL" id="HJE39122.1"/>
    </source>
</evidence>
<name>A0A921E8Y5_9BACT</name>
<proteinExistence type="inferred from homology"/>
<dbReference type="Pfam" id="PF00216">
    <property type="entry name" value="Bac_DNA_binding"/>
    <property type="match status" value="1"/>
</dbReference>
<dbReference type="GO" id="GO:0030527">
    <property type="term" value="F:structural constituent of chromatin"/>
    <property type="evidence" value="ECO:0007669"/>
    <property type="project" value="InterPro"/>
</dbReference>
<comment type="caution">
    <text evidence="3">The sequence shown here is derived from an EMBL/GenBank/DDBJ whole genome shotgun (WGS) entry which is preliminary data.</text>
</comment>
<protein>
    <submittedName>
        <fullName evidence="3">HU family DNA-binding protein</fullName>
    </submittedName>
</protein>
<dbReference type="SUPFAM" id="SSF47729">
    <property type="entry name" value="IHF-like DNA-binding proteins"/>
    <property type="match status" value="1"/>
</dbReference>
<evidence type="ECO:0000256" key="1">
    <source>
        <dbReference type="ARBA" id="ARBA00010529"/>
    </source>
</evidence>
<evidence type="ECO:0000256" key="2">
    <source>
        <dbReference type="ARBA" id="ARBA00023125"/>
    </source>
</evidence>
<dbReference type="GO" id="GO:0003677">
    <property type="term" value="F:DNA binding"/>
    <property type="evidence" value="ECO:0007669"/>
    <property type="project" value="UniProtKB-KW"/>
</dbReference>
<gene>
    <name evidence="3" type="ORF">K8V47_05125</name>
</gene>
<reference evidence="3" key="2">
    <citation type="submission" date="2021-09" db="EMBL/GenBank/DDBJ databases">
        <authorList>
            <person name="Gilroy R."/>
        </authorList>
    </citation>
    <scope>NUCLEOTIDE SEQUENCE</scope>
    <source>
        <strain evidence="3">4100</strain>
    </source>
</reference>
<keyword evidence="2 3" id="KW-0238">DNA-binding</keyword>
<sequence>MDQQFLDNNLTPQKASKILDTMRGCLVQCALQGDSVALPGFGTFVTVKEDERIDRDLSTGRQVLLPPHLSMEFKGSSSLLKAINKRL</sequence>